<sequence length="187" mass="18430">MATVVDELAVRITADTAPFRAALDNLTVRTETFSGAIARALRDAVVGGKAFDDVLKGLALRISGIALNAALKPIGTGIAGLFSDLLGGVQPFAKGGVVPFAAGGVVATPSYFPLPRGLGLAGEAGPEAILPLSRGADGRLGVAAAGGGGATTVNVTIATADAASFRKGEAQVAAALARAVARGRRGL</sequence>
<evidence type="ECO:0000313" key="2">
    <source>
        <dbReference type="Proteomes" id="UP000523821"/>
    </source>
</evidence>
<name>A0A7W9FR20_9HYPH</name>
<protein>
    <submittedName>
        <fullName evidence="1">Phage-related minor tail protein</fullName>
    </submittedName>
</protein>
<evidence type="ECO:0000313" key="1">
    <source>
        <dbReference type="EMBL" id="MBB5755290.1"/>
    </source>
</evidence>
<comment type="caution">
    <text evidence="1">The sequence shown here is derived from an EMBL/GenBank/DDBJ whole genome shotgun (WGS) entry which is preliminary data.</text>
</comment>
<dbReference type="AlphaFoldDB" id="A0A7W9FR20"/>
<reference evidence="1 2" key="1">
    <citation type="submission" date="2020-08" db="EMBL/GenBank/DDBJ databases">
        <title>Genomic Encyclopedia of Type Strains, Phase IV (KMG-IV): sequencing the most valuable type-strain genomes for metagenomic binning, comparative biology and taxonomic classification.</title>
        <authorList>
            <person name="Goeker M."/>
        </authorList>
    </citation>
    <scope>NUCLEOTIDE SEQUENCE [LARGE SCALE GENOMIC DNA]</scope>
    <source>
        <strain evidence="1 2">DSM 16268</strain>
    </source>
</reference>
<dbReference type="EMBL" id="JACHOO010000019">
    <property type="protein sequence ID" value="MBB5755290.1"/>
    <property type="molecule type" value="Genomic_DNA"/>
</dbReference>
<dbReference type="Proteomes" id="UP000523821">
    <property type="component" value="Unassembled WGS sequence"/>
</dbReference>
<proteinExistence type="predicted"/>
<accession>A0A7W9FR20</accession>
<keyword evidence="2" id="KW-1185">Reference proteome</keyword>
<organism evidence="1 2">
    <name type="scientific">Prosthecomicrobium pneumaticum</name>
    <dbReference type="NCBI Taxonomy" id="81895"/>
    <lineage>
        <taxon>Bacteria</taxon>
        <taxon>Pseudomonadati</taxon>
        <taxon>Pseudomonadota</taxon>
        <taxon>Alphaproteobacteria</taxon>
        <taxon>Hyphomicrobiales</taxon>
        <taxon>Kaistiaceae</taxon>
        <taxon>Prosthecomicrobium</taxon>
    </lineage>
</organism>
<dbReference type="RefSeq" id="WP_183858722.1">
    <property type="nucleotide sequence ID" value="NZ_JACHOO010000019.1"/>
</dbReference>
<gene>
    <name evidence="1" type="ORF">GGQ63_004393</name>
</gene>